<dbReference type="InterPro" id="IPR057326">
    <property type="entry name" value="KR_dom"/>
</dbReference>
<evidence type="ECO:0000256" key="2">
    <source>
        <dbReference type="ARBA" id="ARBA00023002"/>
    </source>
</evidence>
<dbReference type="PANTHER" id="PTHR42879:SF2">
    <property type="entry name" value="3-OXOACYL-[ACYL-CARRIER-PROTEIN] REDUCTASE FABG"/>
    <property type="match status" value="1"/>
</dbReference>
<keyword evidence="2" id="KW-0560">Oxidoreductase</keyword>
<dbReference type="EMBL" id="BANC01000121">
    <property type="protein sequence ID" value="GAN81837.1"/>
    <property type="molecule type" value="Genomic_DNA"/>
</dbReference>
<feature type="domain" description="Ketoreductase" evidence="3">
    <location>
        <begin position="3"/>
        <end position="178"/>
    </location>
</feature>
<dbReference type="PRINTS" id="PR00081">
    <property type="entry name" value="GDHRDH"/>
</dbReference>
<dbReference type="OrthoDB" id="9804774at2"/>
<dbReference type="NCBIfam" id="TIGR01829">
    <property type="entry name" value="AcAcCoA_reduct"/>
    <property type="match status" value="1"/>
</dbReference>
<dbReference type="InterPro" id="IPR020904">
    <property type="entry name" value="Sc_DH/Rdtase_CS"/>
</dbReference>
<dbReference type="RefSeq" id="WP_048880225.1">
    <property type="nucleotide sequence ID" value="NZ_BANC01000121.1"/>
</dbReference>
<sequence>MARIALITGGVSGIGAATAKLLKNSGYSVVANYFGNDADAASFHKETGIPVHAWNVGDFGGTQTAIEAVEKEHGAIDILINNAGITHDSSLHKMTYEQWRTVIDVDLGGCFNTCRAVIGGMRTRGFGRIVNISSVNALSGQFGQTNYCAAKAGIIGFTKALALEGASHGITANAIAPGYTDTGMVGAVPEKILQDIVAHVPVGRLAKPEEIARGILFLVDDKAEFVTGVTLSINGGKYMP</sequence>
<dbReference type="SUPFAM" id="SSF51735">
    <property type="entry name" value="NAD(P)-binding Rossmann-fold domains"/>
    <property type="match status" value="1"/>
</dbReference>
<evidence type="ECO:0000256" key="1">
    <source>
        <dbReference type="ARBA" id="ARBA00006484"/>
    </source>
</evidence>
<dbReference type="SMART" id="SM00822">
    <property type="entry name" value="PKS_KR"/>
    <property type="match status" value="1"/>
</dbReference>
<comment type="caution">
    <text evidence="4">The sequence shown here is derived from an EMBL/GenBank/DDBJ whole genome shotgun (WGS) entry which is preliminary data.</text>
</comment>
<dbReference type="NCBIfam" id="NF009464">
    <property type="entry name" value="PRK12824.1"/>
    <property type="match status" value="1"/>
</dbReference>
<dbReference type="GO" id="GO:0032787">
    <property type="term" value="P:monocarboxylic acid metabolic process"/>
    <property type="evidence" value="ECO:0007669"/>
    <property type="project" value="UniProtKB-ARBA"/>
</dbReference>
<dbReference type="GO" id="GO:0018454">
    <property type="term" value="F:acetoacetyl-CoA reductase activity"/>
    <property type="evidence" value="ECO:0007669"/>
    <property type="project" value="InterPro"/>
</dbReference>
<dbReference type="GO" id="GO:0042619">
    <property type="term" value="P:poly-hydroxybutyrate biosynthetic process"/>
    <property type="evidence" value="ECO:0007669"/>
    <property type="project" value="InterPro"/>
</dbReference>
<dbReference type="PANTHER" id="PTHR42879">
    <property type="entry name" value="3-OXOACYL-(ACYL-CARRIER-PROTEIN) REDUCTASE"/>
    <property type="match status" value="1"/>
</dbReference>
<dbReference type="Proteomes" id="UP000032668">
    <property type="component" value="Unassembled WGS sequence"/>
</dbReference>
<evidence type="ECO:0000259" key="3">
    <source>
        <dbReference type="SMART" id="SM00822"/>
    </source>
</evidence>
<dbReference type="NCBIfam" id="NF009466">
    <property type="entry name" value="PRK12826.1-2"/>
    <property type="match status" value="1"/>
</dbReference>
<dbReference type="STRING" id="1120923.SAMN02746095_00095"/>
<gene>
    <name evidence="4" type="ORF">Aam_123_003</name>
</gene>
<dbReference type="Pfam" id="PF13561">
    <property type="entry name" value="adh_short_C2"/>
    <property type="match status" value="1"/>
</dbReference>
<evidence type="ECO:0000313" key="4">
    <source>
        <dbReference type="EMBL" id="GAN81837.1"/>
    </source>
</evidence>
<dbReference type="AlphaFoldDB" id="A0A0D6PJJ6"/>
<dbReference type="InterPro" id="IPR050259">
    <property type="entry name" value="SDR"/>
</dbReference>
<comment type="similarity">
    <text evidence="1">Belongs to the short-chain dehydrogenases/reductases (SDR) family.</text>
</comment>
<dbReference type="PRINTS" id="PR00080">
    <property type="entry name" value="SDRFAMILY"/>
</dbReference>
<reference evidence="4 5" key="1">
    <citation type="submission" date="2012-11" db="EMBL/GenBank/DDBJ databases">
        <title>Whole genome sequence of Acidocella aminolytica 101 = DSM 11237.</title>
        <authorList>
            <person name="Azuma Y."/>
            <person name="Higashiura N."/>
            <person name="Hirakawa H."/>
            <person name="Matsushita K."/>
        </authorList>
    </citation>
    <scope>NUCLEOTIDE SEQUENCE [LARGE SCALE GENOMIC DNA]</scope>
    <source>
        <strain evidence="5">101 / DSM 11237</strain>
    </source>
</reference>
<dbReference type="InterPro" id="IPR002347">
    <property type="entry name" value="SDR_fam"/>
</dbReference>
<dbReference type="GO" id="GO:0005737">
    <property type="term" value="C:cytoplasm"/>
    <property type="evidence" value="ECO:0007669"/>
    <property type="project" value="InterPro"/>
</dbReference>
<proteinExistence type="inferred from homology"/>
<protein>
    <submittedName>
        <fullName evidence="4">Oxidoreductase/SDR, 3-oxoacyl-(Acyl carrier protein) reductase</fullName>
    </submittedName>
</protein>
<name>A0A0D6PJJ6_9PROT</name>
<evidence type="ECO:0000313" key="5">
    <source>
        <dbReference type="Proteomes" id="UP000032668"/>
    </source>
</evidence>
<organism evidence="4 5">
    <name type="scientific">Acidocella aminolytica 101 = DSM 11237</name>
    <dbReference type="NCBI Taxonomy" id="1120923"/>
    <lineage>
        <taxon>Bacteria</taxon>
        <taxon>Pseudomonadati</taxon>
        <taxon>Pseudomonadota</taxon>
        <taxon>Alphaproteobacteria</taxon>
        <taxon>Acetobacterales</taxon>
        <taxon>Acidocellaceae</taxon>
        <taxon>Acidocella</taxon>
    </lineage>
</organism>
<dbReference type="Gene3D" id="3.40.50.720">
    <property type="entry name" value="NAD(P)-binding Rossmann-like Domain"/>
    <property type="match status" value="1"/>
</dbReference>
<accession>A0A0D6PJJ6</accession>
<keyword evidence="5" id="KW-1185">Reference proteome</keyword>
<dbReference type="InterPro" id="IPR011283">
    <property type="entry name" value="Acetoacetyl-CoA_reductase"/>
</dbReference>
<dbReference type="PROSITE" id="PS00061">
    <property type="entry name" value="ADH_SHORT"/>
    <property type="match status" value="1"/>
</dbReference>
<dbReference type="FunFam" id="3.40.50.720:FF:000173">
    <property type="entry name" value="3-oxoacyl-[acyl-carrier protein] reductase"/>
    <property type="match status" value="1"/>
</dbReference>
<dbReference type="InterPro" id="IPR036291">
    <property type="entry name" value="NAD(P)-bd_dom_sf"/>
</dbReference>